<keyword evidence="8" id="KW-1185">Reference proteome</keyword>
<name>A0A1G8M1P6_9RHOB</name>
<comment type="similarity">
    <text evidence="2">Belongs to the FAD-binding oxidoreductase/transferase type 4 family.</text>
</comment>
<sequence>MDGGISNPAGTAERLAQMLAALPDLARDALVDPVPPRNLNDWSALPPETPAALFCPRSAEQVAAILAAANAARVPVVPQGGLTGLCGGARPIAGGIALSLEKMTGIEEIDEASATMTVLAGTPLELIQRAAAERGLFFSLDLGARGSCAIGGNAGTNAGGNRVIRYGMMRDLVLGAEVVLPDGTIVNALSKLIKNNTGYDVRQLFIGSEGTLGVITRLVLKLHPAPGCTHAAICGLSDYDKVVDLLRGARRKLGPTLSAFEAMWPDYWEVACAVPGVRDPLEARHAHTVLIEAQGTDEAIDGPRFMAFLEAMFEEGIIEDAAISQSLSDVQAFWGVRDACAEFKTTLGPHHAYDVGLPTGQMDGFARACRAAVAEAVPGGRSVYYGHIGDGNLHLLAWVPGAAPQPGEALDEAVYATVRAFGGSVSAEHGIGTTKKKYLEFSRSPEELDLMRRVKRALDPNGILNPGKVIDA</sequence>
<dbReference type="FunFam" id="1.10.45.10:FF:000001">
    <property type="entry name" value="D-lactate dehydrogenase mitochondrial"/>
    <property type="match status" value="1"/>
</dbReference>
<gene>
    <name evidence="7" type="ORF">SAMN04487993_1007129</name>
</gene>
<dbReference type="Pfam" id="PF01565">
    <property type="entry name" value="FAD_binding_4"/>
    <property type="match status" value="1"/>
</dbReference>
<evidence type="ECO:0000256" key="5">
    <source>
        <dbReference type="ARBA" id="ARBA00023002"/>
    </source>
</evidence>
<proteinExistence type="inferred from homology"/>
<dbReference type="PROSITE" id="PS51387">
    <property type="entry name" value="FAD_PCMH"/>
    <property type="match status" value="1"/>
</dbReference>
<dbReference type="Gene3D" id="3.30.70.2190">
    <property type="match status" value="1"/>
</dbReference>
<dbReference type="InterPro" id="IPR036318">
    <property type="entry name" value="FAD-bd_PCMH-like_sf"/>
</dbReference>
<dbReference type="Pfam" id="PF02913">
    <property type="entry name" value="FAD-oxidase_C"/>
    <property type="match status" value="1"/>
</dbReference>
<feature type="domain" description="FAD-binding PCMH-type" evidence="6">
    <location>
        <begin position="46"/>
        <end position="225"/>
    </location>
</feature>
<dbReference type="RefSeq" id="WP_242656696.1">
    <property type="nucleotide sequence ID" value="NZ_FNEJ01000007.1"/>
</dbReference>
<dbReference type="Gene3D" id="3.30.70.2740">
    <property type="match status" value="1"/>
</dbReference>
<dbReference type="InterPro" id="IPR004113">
    <property type="entry name" value="FAD-bd_oxidored_4_C"/>
</dbReference>
<keyword evidence="4" id="KW-0274">FAD</keyword>
<dbReference type="Gene3D" id="1.10.45.10">
    <property type="entry name" value="Vanillyl-alcohol Oxidase, Chain A, domain 4"/>
    <property type="match status" value="1"/>
</dbReference>
<dbReference type="SUPFAM" id="SSF55103">
    <property type="entry name" value="FAD-linked oxidases, C-terminal domain"/>
    <property type="match status" value="1"/>
</dbReference>
<keyword evidence="3" id="KW-0285">Flavoprotein</keyword>
<reference evidence="7 8" key="1">
    <citation type="submission" date="2016-10" db="EMBL/GenBank/DDBJ databases">
        <authorList>
            <person name="de Groot N.N."/>
        </authorList>
    </citation>
    <scope>NUCLEOTIDE SEQUENCE [LARGE SCALE GENOMIC DNA]</scope>
    <source>
        <strain evidence="7 8">DSM 26424</strain>
    </source>
</reference>
<dbReference type="InterPro" id="IPR016164">
    <property type="entry name" value="FAD-linked_Oxase-like_C"/>
</dbReference>
<dbReference type="GO" id="GO:0071949">
    <property type="term" value="F:FAD binding"/>
    <property type="evidence" value="ECO:0007669"/>
    <property type="project" value="InterPro"/>
</dbReference>
<dbReference type="InterPro" id="IPR016171">
    <property type="entry name" value="Vanillyl_alc_oxidase_C-sub2"/>
</dbReference>
<protein>
    <submittedName>
        <fullName evidence="7">FAD/FMN-containing dehydrogenase</fullName>
    </submittedName>
</protein>
<evidence type="ECO:0000256" key="2">
    <source>
        <dbReference type="ARBA" id="ARBA00008000"/>
    </source>
</evidence>
<comment type="cofactor">
    <cofactor evidence="1">
        <name>FAD</name>
        <dbReference type="ChEBI" id="CHEBI:57692"/>
    </cofactor>
</comment>
<dbReference type="InterPro" id="IPR016167">
    <property type="entry name" value="FAD-bd_PCMH_sub1"/>
</dbReference>
<evidence type="ECO:0000259" key="6">
    <source>
        <dbReference type="PROSITE" id="PS51387"/>
    </source>
</evidence>
<dbReference type="EMBL" id="FNEJ01000007">
    <property type="protein sequence ID" value="SDI61844.1"/>
    <property type="molecule type" value="Genomic_DNA"/>
</dbReference>
<dbReference type="InterPro" id="IPR016166">
    <property type="entry name" value="FAD-bd_PCMH"/>
</dbReference>
<organism evidence="7 8">
    <name type="scientific">Salipiger marinus</name>
    <dbReference type="NCBI Taxonomy" id="555512"/>
    <lineage>
        <taxon>Bacteria</taxon>
        <taxon>Pseudomonadati</taxon>
        <taxon>Pseudomonadota</taxon>
        <taxon>Alphaproteobacteria</taxon>
        <taxon>Rhodobacterales</taxon>
        <taxon>Roseobacteraceae</taxon>
        <taxon>Salipiger</taxon>
    </lineage>
</organism>
<evidence type="ECO:0000313" key="8">
    <source>
        <dbReference type="Proteomes" id="UP000199093"/>
    </source>
</evidence>
<dbReference type="Gene3D" id="3.30.43.10">
    <property type="entry name" value="Uridine Diphospho-n-acetylenolpyruvylglucosamine Reductase, domain 2"/>
    <property type="match status" value="1"/>
</dbReference>
<evidence type="ECO:0000313" key="7">
    <source>
        <dbReference type="EMBL" id="SDI61844.1"/>
    </source>
</evidence>
<dbReference type="AlphaFoldDB" id="A0A1G8M1P6"/>
<dbReference type="GO" id="GO:0022904">
    <property type="term" value="P:respiratory electron transport chain"/>
    <property type="evidence" value="ECO:0007669"/>
    <property type="project" value="TreeGrafter"/>
</dbReference>
<dbReference type="PANTHER" id="PTHR43716:SF1">
    <property type="entry name" value="D-2-HYDROXYGLUTARATE DEHYDROGENASE, MITOCHONDRIAL"/>
    <property type="match status" value="1"/>
</dbReference>
<dbReference type="SUPFAM" id="SSF56176">
    <property type="entry name" value="FAD-binding/transporter-associated domain-like"/>
    <property type="match status" value="1"/>
</dbReference>
<evidence type="ECO:0000256" key="3">
    <source>
        <dbReference type="ARBA" id="ARBA00022630"/>
    </source>
</evidence>
<dbReference type="InterPro" id="IPR016169">
    <property type="entry name" value="FAD-bd_PCMH_sub2"/>
</dbReference>
<accession>A0A1G8M1P6</accession>
<evidence type="ECO:0000256" key="1">
    <source>
        <dbReference type="ARBA" id="ARBA00001974"/>
    </source>
</evidence>
<dbReference type="PANTHER" id="PTHR43716">
    <property type="entry name" value="D-2-HYDROXYGLUTARATE DEHYDROGENASE, MITOCHONDRIAL"/>
    <property type="match status" value="1"/>
</dbReference>
<dbReference type="STRING" id="555512.SAMN04487993_1007129"/>
<dbReference type="Proteomes" id="UP000199093">
    <property type="component" value="Unassembled WGS sequence"/>
</dbReference>
<dbReference type="Gene3D" id="3.30.465.10">
    <property type="match status" value="1"/>
</dbReference>
<dbReference type="GO" id="GO:0016491">
    <property type="term" value="F:oxidoreductase activity"/>
    <property type="evidence" value="ECO:0007669"/>
    <property type="project" value="UniProtKB-KW"/>
</dbReference>
<dbReference type="InterPro" id="IPR051264">
    <property type="entry name" value="FAD-oxidored/transferase_4"/>
</dbReference>
<dbReference type="InterPro" id="IPR006094">
    <property type="entry name" value="Oxid_FAD_bind_N"/>
</dbReference>
<evidence type="ECO:0000256" key="4">
    <source>
        <dbReference type="ARBA" id="ARBA00022827"/>
    </source>
</evidence>
<keyword evidence="5" id="KW-0560">Oxidoreductase</keyword>